<reference evidence="6" key="1">
    <citation type="journal article" date="2019" name="Int. J. Syst. Evol. Microbiol.">
        <title>The Global Catalogue of Microorganisms (GCM) 10K type strain sequencing project: providing services to taxonomists for standard genome sequencing and annotation.</title>
        <authorList>
            <consortium name="The Broad Institute Genomics Platform"/>
            <consortium name="The Broad Institute Genome Sequencing Center for Infectious Disease"/>
            <person name="Wu L."/>
            <person name="Ma J."/>
        </authorList>
    </citation>
    <scope>NUCLEOTIDE SEQUENCE [LARGE SCALE GENOMIC DNA]</scope>
    <source>
        <strain evidence="6">CGMCC 4.7357</strain>
    </source>
</reference>
<gene>
    <name evidence="5" type="ORF">ACFPA8_14240</name>
</gene>
<keyword evidence="6" id="KW-1185">Reference proteome</keyword>
<feature type="region of interest" description="Disordered" evidence="2">
    <location>
        <begin position="246"/>
        <end position="280"/>
    </location>
</feature>
<evidence type="ECO:0000313" key="6">
    <source>
        <dbReference type="Proteomes" id="UP001595997"/>
    </source>
</evidence>
<feature type="compositionally biased region" description="Basic and acidic residues" evidence="2">
    <location>
        <begin position="259"/>
        <end position="280"/>
    </location>
</feature>
<evidence type="ECO:0000256" key="2">
    <source>
        <dbReference type="SAM" id="MobiDB-lite"/>
    </source>
</evidence>
<dbReference type="InterPro" id="IPR015510">
    <property type="entry name" value="PGRP"/>
</dbReference>
<evidence type="ECO:0000259" key="4">
    <source>
        <dbReference type="SMART" id="SM00701"/>
    </source>
</evidence>
<dbReference type="SMART" id="SM00701">
    <property type="entry name" value="PGRP"/>
    <property type="match status" value="1"/>
</dbReference>
<feature type="domain" description="N-acetylmuramoyl-L-alanine amidase" evidence="3">
    <location>
        <begin position="70"/>
        <end position="231"/>
    </location>
</feature>
<protein>
    <submittedName>
        <fullName evidence="5">Peptidoglycan recognition protein</fullName>
    </submittedName>
</protein>
<evidence type="ECO:0000256" key="1">
    <source>
        <dbReference type="ARBA" id="ARBA00007553"/>
    </source>
</evidence>
<evidence type="ECO:0000259" key="3">
    <source>
        <dbReference type="SMART" id="SM00644"/>
    </source>
</evidence>
<dbReference type="PANTHER" id="PTHR11022:SF41">
    <property type="entry name" value="PEPTIDOGLYCAN-RECOGNITION PROTEIN LC-RELATED"/>
    <property type="match status" value="1"/>
</dbReference>
<dbReference type="InterPro" id="IPR002502">
    <property type="entry name" value="Amidase_domain"/>
</dbReference>
<dbReference type="Proteomes" id="UP001595997">
    <property type="component" value="Unassembled WGS sequence"/>
</dbReference>
<dbReference type="Pfam" id="PF01510">
    <property type="entry name" value="Amidase_2"/>
    <property type="match status" value="1"/>
</dbReference>
<dbReference type="EMBL" id="JBHSFH010000007">
    <property type="protein sequence ID" value="MFC4495294.1"/>
    <property type="molecule type" value="Genomic_DNA"/>
</dbReference>
<feature type="region of interest" description="Disordered" evidence="2">
    <location>
        <begin position="39"/>
        <end position="61"/>
    </location>
</feature>
<dbReference type="RefSeq" id="WP_386447885.1">
    <property type="nucleotide sequence ID" value="NZ_JBHSFH010000007.1"/>
</dbReference>
<proteinExistence type="inferred from homology"/>
<evidence type="ECO:0000313" key="5">
    <source>
        <dbReference type="EMBL" id="MFC4495294.1"/>
    </source>
</evidence>
<organism evidence="5 6">
    <name type="scientific">Streptomyces ovatisporus</name>
    <dbReference type="NCBI Taxonomy" id="1128682"/>
    <lineage>
        <taxon>Bacteria</taxon>
        <taxon>Bacillati</taxon>
        <taxon>Actinomycetota</taxon>
        <taxon>Actinomycetes</taxon>
        <taxon>Kitasatosporales</taxon>
        <taxon>Streptomycetaceae</taxon>
        <taxon>Streptomyces</taxon>
    </lineage>
</organism>
<name>A0ABV9A8F9_9ACTN</name>
<dbReference type="CDD" id="cd06583">
    <property type="entry name" value="PGRP"/>
    <property type="match status" value="1"/>
</dbReference>
<dbReference type="Gene3D" id="3.40.80.10">
    <property type="entry name" value="Peptidoglycan recognition protein-like"/>
    <property type="match status" value="1"/>
</dbReference>
<accession>A0ABV9A8F9</accession>
<dbReference type="SUPFAM" id="SSF55846">
    <property type="entry name" value="N-acetylmuramoyl-L-alanine amidase-like"/>
    <property type="match status" value="1"/>
</dbReference>
<dbReference type="InterPro" id="IPR036505">
    <property type="entry name" value="Amidase/PGRP_sf"/>
</dbReference>
<dbReference type="SMART" id="SM00644">
    <property type="entry name" value="Ami_2"/>
    <property type="match status" value="1"/>
</dbReference>
<comment type="similarity">
    <text evidence="1">Belongs to the N-acetylmuramoyl-L-alanine amidase 2 family.</text>
</comment>
<sequence>MRHRKPKPRWRSRLVVVGLLPVAFLVTWDEPVREAAYSPRRQGPERAGTFPGVPRPEVVPRSGWNADEEMVRESASPLGGVRSVFIHHTNQPNDYECSDVPRLLRMLEKDHIQRGWDDLGYNFIVDRCGKVYEGRAGGLTRSVEGAHTKGFNAHSIGIAAVGTFREGQRVPEPMVDSIAALAAWKLQRGSDPLGRTRMTSSSDASRFDKGRKAELHVISGHVDAYTTDCPGPALYDKLGEIRKKAHRLRARAEAGQPESSEKEARGRHGEGGRGDRKGIR</sequence>
<dbReference type="InterPro" id="IPR006619">
    <property type="entry name" value="PGRP_domain_met/bac"/>
</dbReference>
<dbReference type="PANTHER" id="PTHR11022">
    <property type="entry name" value="PEPTIDOGLYCAN RECOGNITION PROTEIN"/>
    <property type="match status" value="1"/>
</dbReference>
<comment type="caution">
    <text evidence="5">The sequence shown here is derived from an EMBL/GenBank/DDBJ whole genome shotgun (WGS) entry which is preliminary data.</text>
</comment>
<feature type="domain" description="Peptidoglycan recognition protein family" evidence="4">
    <location>
        <begin position="56"/>
        <end position="203"/>
    </location>
</feature>